<dbReference type="PRINTS" id="PR00463">
    <property type="entry name" value="EP450I"/>
</dbReference>
<dbReference type="PRINTS" id="PR00385">
    <property type="entry name" value="P450"/>
</dbReference>
<comment type="caution">
    <text evidence="9">The sequence shown here is derived from an EMBL/GenBank/DDBJ whole genome shotgun (WGS) entry which is preliminary data.</text>
</comment>
<evidence type="ECO:0000256" key="3">
    <source>
        <dbReference type="ARBA" id="ARBA00022723"/>
    </source>
</evidence>
<name>A0A5M9MDZ7_9EURO</name>
<evidence type="ECO:0000313" key="9">
    <source>
        <dbReference type="EMBL" id="KAA8645202.1"/>
    </source>
</evidence>
<dbReference type="GO" id="GO:0020037">
    <property type="term" value="F:heme binding"/>
    <property type="evidence" value="ECO:0007669"/>
    <property type="project" value="InterPro"/>
</dbReference>
<organism evidence="9 10">
    <name type="scientific">Aspergillus tanneri</name>
    <dbReference type="NCBI Taxonomy" id="1220188"/>
    <lineage>
        <taxon>Eukaryota</taxon>
        <taxon>Fungi</taxon>
        <taxon>Dikarya</taxon>
        <taxon>Ascomycota</taxon>
        <taxon>Pezizomycotina</taxon>
        <taxon>Eurotiomycetes</taxon>
        <taxon>Eurotiomycetidae</taxon>
        <taxon>Eurotiales</taxon>
        <taxon>Aspergillaceae</taxon>
        <taxon>Aspergillus</taxon>
        <taxon>Aspergillus subgen. Circumdati</taxon>
    </lineage>
</organism>
<dbReference type="InterPro" id="IPR002401">
    <property type="entry name" value="Cyt_P450_E_grp-I"/>
</dbReference>
<comment type="cofactor">
    <cofactor evidence="1 7">
        <name>heme</name>
        <dbReference type="ChEBI" id="CHEBI:30413"/>
    </cofactor>
</comment>
<accession>A0A5M9MDZ7</accession>
<evidence type="ECO:0000313" key="10">
    <source>
        <dbReference type="Proteomes" id="UP000324241"/>
    </source>
</evidence>
<dbReference type="RefSeq" id="XP_033424563.1">
    <property type="nucleotide sequence ID" value="XM_033574011.1"/>
</dbReference>
<dbReference type="GO" id="GO:0004497">
    <property type="term" value="F:monooxygenase activity"/>
    <property type="evidence" value="ECO:0007669"/>
    <property type="project" value="UniProtKB-KW"/>
</dbReference>
<evidence type="ECO:0000256" key="8">
    <source>
        <dbReference type="RuleBase" id="RU000461"/>
    </source>
</evidence>
<keyword evidence="3 7" id="KW-0479">Metal-binding</keyword>
<dbReference type="Proteomes" id="UP000324241">
    <property type="component" value="Unassembled WGS sequence"/>
</dbReference>
<dbReference type="VEuPathDB" id="FungiDB:EYZ11_013002"/>
<protein>
    <submittedName>
        <fullName evidence="9">Uncharacterized protein</fullName>
    </submittedName>
</protein>
<keyword evidence="4 8" id="KW-0560">Oxidoreductase</keyword>
<dbReference type="PROSITE" id="PS00086">
    <property type="entry name" value="CYTOCHROME_P450"/>
    <property type="match status" value="1"/>
</dbReference>
<keyword evidence="6 8" id="KW-0503">Monooxygenase</keyword>
<dbReference type="OrthoDB" id="3934656at2759"/>
<feature type="binding site" description="axial binding residue" evidence="7">
    <location>
        <position position="330"/>
    </location>
    <ligand>
        <name>heme</name>
        <dbReference type="ChEBI" id="CHEBI:30413"/>
    </ligand>
    <ligandPart>
        <name>Fe</name>
        <dbReference type="ChEBI" id="CHEBI:18248"/>
    </ligandPart>
</feature>
<dbReference type="InterPro" id="IPR017972">
    <property type="entry name" value="Cyt_P450_CS"/>
</dbReference>
<dbReference type="PANTHER" id="PTHR24305">
    <property type="entry name" value="CYTOCHROME P450"/>
    <property type="match status" value="1"/>
</dbReference>
<dbReference type="PANTHER" id="PTHR24305:SF190">
    <property type="entry name" value="P450, PUTATIVE (EUROFUNG)-RELATED"/>
    <property type="match status" value="1"/>
</dbReference>
<reference evidence="9 10" key="1">
    <citation type="submission" date="2019-08" db="EMBL/GenBank/DDBJ databases">
        <title>The genome sequence of a newly discovered highly antifungal drug resistant Aspergillus species, Aspergillus tanneri NIH 1004.</title>
        <authorList>
            <person name="Mounaud S."/>
            <person name="Singh I."/>
            <person name="Joardar V."/>
            <person name="Pakala S."/>
            <person name="Pakala S."/>
            <person name="Venepally P."/>
            <person name="Chung J.K."/>
            <person name="Losada L."/>
            <person name="Nierman W.C."/>
        </authorList>
    </citation>
    <scope>NUCLEOTIDE SEQUENCE [LARGE SCALE GENOMIC DNA]</scope>
    <source>
        <strain evidence="9 10">NIH1004</strain>
    </source>
</reference>
<proteinExistence type="inferred from homology"/>
<dbReference type="GeneID" id="54332121"/>
<evidence type="ECO:0000256" key="5">
    <source>
        <dbReference type="ARBA" id="ARBA00023004"/>
    </source>
</evidence>
<gene>
    <name evidence="9" type="ORF">ATNIH1004_009419</name>
</gene>
<sequence length="382" mass="43292">MSENGDLFSVIDSKQHGLLRRKVASSYSMTCLVQMEPSIGHCVSLLVERFRELAKTGQTFDMRHWMQCYAFDVIGLITLDKRFGFLDAGQDQGGLLPAVDAYFMYATHVGVYHEMHPILIRLLSFLPTSGMIHLQNFAVEQVNHGKALLDAGYRMDDAFLVRLLRMHAQNPEKMSLNDVITYCGENVGAGSHTTSISIAAIMYHLLNAPIVYVTLREEIDLATSQGRISSSISYQEAQKLPYLQACTKEAIRVHPVTGLPMMRVVPKGGMTLCGRYFPKGVVNAWTIHRNPTIFGDDADIFRPERWFDSDERVSLMERNLFSFGAGTRTCIGKNISLIEISKLVPELIRRFDFKLANPEIELKTVNRWFVQQKNVLCRVHLR</sequence>
<dbReference type="AlphaFoldDB" id="A0A5M9MDZ7"/>
<evidence type="ECO:0000256" key="2">
    <source>
        <dbReference type="ARBA" id="ARBA00010617"/>
    </source>
</evidence>
<evidence type="ECO:0000256" key="1">
    <source>
        <dbReference type="ARBA" id="ARBA00001971"/>
    </source>
</evidence>
<dbReference type="Pfam" id="PF00067">
    <property type="entry name" value="p450"/>
    <property type="match status" value="1"/>
</dbReference>
<comment type="similarity">
    <text evidence="2 8">Belongs to the cytochrome P450 family.</text>
</comment>
<dbReference type="InterPro" id="IPR036396">
    <property type="entry name" value="Cyt_P450_sf"/>
</dbReference>
<keyword evidence="5 7" id="KW-0408">Iron</keyword>
<evidence type="ECO:0000256" key="4">
    <source>
        <dbReference type="ARBA" id="ARBA00023002"/>
    </source>
</evidence>
<evidence type="ECO:0000256" key="7">
    <source>
        <dbReference type="PIRSR" id="PIRSR602401-1"/>
    </source>
</evidence>
<dbReference type="EMBL" id="QUQM01000006">
    <property type="protein sequence ID" value="KAA8645202.1"/>
    <property type="molecule type" value="Genomic_DNA"/>
</dbReference>
<dbReference type="GO" id="GO:0005506">
    <property type="term" value="F:iron ion binding"/>
    <property type="evidence" value="ECO:0007669"/>
    <property type="project" value="InterPro"/>
</dbReference>
<dbReference type="InterPro" id="IPR050121">
    <property type="entry name" value="Cytochrome_P450_monoxygenase"/>
</dbReference>
<dbReference type="GO" id="GO:0016705">
    <property type="term" value="F:oxidoreductase activity, acting on paired donors, with incorporation or reduction of molecular oxygen"/>
    <property type="evidence" value="ECO:0007669"/>
    <property type="project" value="InterPro"/>
</dbReference>
<dbReference type="SUPFAM" id="SSF48264">
    <property type="entry name" value="Cytochrome P450"/>
    <property type="match status" value="1"/>
</dbReference>
<dbReference type="InterPro" id="IPR001128">
    <property type="entry name" value="Cyt_P450"/>
</dbReference>
<dbReference type="CDD" id="cd11060">
    <property type="entry name" value="CYP57A1-like"/>
    <property type="match status" value="1"/>
</dbReference>
<evidence type="ECO:0000256" key="6">
    <source>
        <dbReference type="ARBA" id="ARBA00023033"/>
    </source>
</evidence>
<dbReference type="Gene3D" id="1.10.630.10">
    <property type="entry name" value="Cytochrome P450"/>
    <property type="match status" value="1"/>
</dbReference>
<keyword evidence="7 8" id="KW-0349">Heme</keyword>